<dbReference type="PROSITE" id="PS01031">
    <property type="entry name" value="SHSP"/>
    <property type="match status" value="1"/>
</dbReference>
<evidence type="ECO:0000313" key="6">
    <source>
        <dbReference type="Proteomes" id="UP001165168"/>
    </source>
</evidence>
<dbReference type="AlphaFoldDB" id="A0AAV5P5Z2"/>
<dbReference type="EMBL" id="BSTG01000001">
    <property type="protein sequence ID" value="GLY56707.1"/>
    <property type="molecule type" value="Genomic_DNA"/>
</dbReference>
<evidence type="ECO:0000256" key="1">
    <source>
        <dbReference type="PROSITE-ProRule" id="PRU00285"/>
    </source>
</evidence>
<feature type="compositionally biased region" description="Polar residues" evidence="3">
    <location>
        <begin position="148"/>
        <end position="161"/>
    </location>
</feature>
<gene>
    <name evidence="5" type="ORF">Ccel01_13090</name>
</gene>
<evidence type="ECO:0000256" key="2">
    <source>
        <dbReference type="RuleBase" id="RU003616"/>
    </source>
</evidence>
<dbReference type="PANTHER" id="PTHR11527">
    <property type="entry name" value="HEAT-SHOCK PROTEIN 20 FAMILY MEMBER"/>
    <property type="match status" value="1"/>
</dbReference>
<feature type="region of interest" description="Disordered" evidence="3">
    <location>
        <begin position="141"/>
        <end position="161"/>
    </location>
</feature>
<dbReference type="CDD" id="cd06464">
    <property type="entry name" value="ACD_sHsps-like"/>
    <property type="match status" value="1"/>
</dbReference>
<dbReference type="InterPro" id="IPR002068">
    <property type="entry name" value="A-crystallin/Hsp20_dom"/>
</dbReference>
<dbReference type="SUPFAM" id="SSF49764">
    <property type="entry name" value="HSP20-like chaperones"/>
    <property type="match status" value="1"/>
</dbReference>
<dbReference type="InterPro" id="IPR031107">
    <property type="entry name" value="Small_HSP"/>
</dbReference>
<proteinExistence type="inferred from homology"/>
<protein>
    <submittedName>
        <fullName evidence="5">Heat-shock protein Hsp20</fullName>
    </submittedName>
</protein>
<dbReference type="Gene3D" id="2.60.40.790">
    <property type="match status" value="1"/>
</dbReference>
<evidence type="ECO:0000256" key="3">
    <source>
        <dbReference type="SAM" id="MobiDB-lite"/>
    </source>
</evidence>
<evidence type="ECO:0000313" key="5">
    <source>
        <dbReference type="EMBL" id="GLY56707.1"/>
    </source>
</evidence>
<comment type="similarity">
    <text evidence="1 2">Belongs to the small heat shock protein (HSP20) family.</text>
</comment>
<feature type="domain" description="SHSP" evidence="4">
    <location>
        <begin position="31"/>
        <end position="142"/>
    </location>
</feature>
<comment type="caution">
    <text evidence="5">The sequence shown here is derived from an EMBL/GenBank/DDBJ whole genome shotgun (WGS) entry which is preliminary data.</text>
</comment>
<accession>A0AAV5P5Z2</accession>
<reference evidence="5" key="1">
    <citation type="submission" date="2023-03" db="EMBL/GenBank/DDBJ databases">
        <title>Cellulosimicrobium cellulans NBRC 103059.</title>
        <authorList>
            <person name="Ichikawa N."/>
            <person name="Sato H."/>
            <person name="Tonouchi N."/>
        </authorList>
    </citation>
    <scope>NUCLEOTIDE SEQUENCE</scope>
    <source>
        <strain evidence="5">NBRC 103059</strain>
    </source>
</reference>
<dbReference type="Proteomes" id="UP001165168">
    <property type="component" value="Unassembled WGS sequence"/>
</dbReference>
<evidence type="ECO:0000259" key="4">
    <source>
        <dbReference type="PROSITE" id="PS01031"/>
    </source>
</evidence>
<name>A0AAV5P5Z2_CELCE</name>
<dbReference type="RefSeq" id="WP_369824872.1">
    <property type="nucleotide sequence ID" value="NZ_BSTG01000001.1"/>
</dbReference>
<sequence length="161" mass="17084">MAAMTDPFTSTFDAMDRLVGQLASGARATAASAASGGMPLDLFRAGDHYVLTMDLPGVDPGTIDVSVEDRTLTIRAERSPRTDPDVQWLARERPSGTYARQLTVGRGLALDKITASYEDGVLTLTIPVAEEARPRRIEVAHRAGGAATQITAEAEPQTSEG</sequence>
<dbReference type="Pfam" id="PF00011">
    <property type="entry name" value="HSP20"/>
    <property type="match status" value="1"/>
</dbReference>
<dbReference type="InterPro" id="IPR008978">
    <property type="entry name" value="HSP20-like_chaperone"/>
</dbReference>
<organism evidence="5 6">
    <name type="scientific">Cellulosimicrobium cellulans</name>
    <name type="common">Arthrobacter luteus</name>
    <dbReference type="NCBI Taxonomy" id="1710"/>
    <lineage>
        <taxon>Bacteria</taxon>
        <taxon>Bacillati</taxon>
        <taxon>Actinomycetota</taxon>
        <taxon>Actinomycetes</taxon>
        <taxon>Micrococcales</taxon>
        <taxon>Promicromonosporaceae</taxon>
        <taxon>Cellulosimicrobium</taxon>
    </lineage>
</organism>